<dbReference type="Proteomes" id="UP000238390">
    <property type="component" value="Chromosome"/>
</dbReference>
<organism evidence="1 2">
    <name type="scientific">Pseudomonas paraeruginosa</name>
    <dbReference type="NCBI Taxonomy" id="2994495"/>
    <lineage>
        <taxon>Bacteria</taxon>
        <taxon>Pseudomonadati</taxon>
        <taxon>Pseudomonadota</taxon>
        <taxon>Gammaproteobacteria</taxon>
        <taxon>Pseudomonadales</taxon>
        <taxon>Pseudomonadaceae</taxon>
        <taxon>Pseudomonas</taxon>
    </lineage>
</organism>
<accession>A0A2R3J1F7</accession>
<gene>
    <name evidence="1" type="ORF">CSB93_6159</name>
</gene>
<name>A0A2R3J1F7_9PSED</name>
<dbReference type="AlphaFoldDB" id="A0A2R3J1F7"/>
<evidence type="ECO:0000313" key="2">
    <source>
        <dbReference type="Proteomes" id="UP000238390"/>
    </source>
</evidence>
<keyword evidence="2" id="KW-1185">Reference proteome</keyword>
<dbReference type="EMBL" id="CP027169">
    <property type="protein sequence ID" value="AVK08012.1"/>
    <property type="molecule type" value="Genomic_DNA"/>
</dbReference>
<proteinExistence type="predicted"/>
<reference evidence="1 2" key="1">
    <citation type="submission" date="2018-02" db="EMBL/GenBank/DDBJ databases">
        <title>FDA/CDC Antimicrobial Resistant Isolate Bank Genome Sequencing.</title>
        <authorList>
            <person name="Benahmed F.H."/>
            <person name="Lutgring J.D."/>
            <person name="Yoo B."/>
            <person name="Machado M."/>
            <person name="Brown A."/>
            <person name="McAllister G."/>
            <person name="Perry A."/>
            <person name="Halpin A.L."/>
            <person name="Vavikolanu K."/>
            <person name="Ott S."/>
            <person name="Zhao X."/>
            <person name="Tallon L.J."/>
            <person name="Sadzewicz L."/>
            <person name="Aluvathingal J."/>
            <person name="Nadendla S."/>
            <person name="Voskania-kordi A."/>
            <person name="Simonyan V."/>
            <person name="Patel J."/>
            <person name="Shawar R.M."/>
        </authorList>
    </citation>
    <scope>NUCLEOTIDE SEQUENCE [LARGE SCALE GENOMIC DNA]</scope>
    <source>
        <strain evidence="1 2">AR_0356</strain>
    </source>
</reference>
<protein>
    <submittedName>
        <fullName evidence="1">Uncharacterized protein</fullName>
    </submittedName>
</protein>
<sequence length="40" mass="4533">MNAFLGTAGYGIELVQEGPCSIERRDRHPVTRALALRFTW</sequence>
<evidence type="ECO:0000313" key="1">
    <source>
        <dbReference type="EMBL" id="AVK08012.1"/>
    </source>
</evidence>